<evidence type="ECO:0000256" key="2">
    <source>
        <dbReference type="ARBA" id="ARBA00022737"/>
    </source>
</evidence>
<feature type="repeat" description="PPR" evidence="3">
    <location>
        <begin position="245"/>
        <end position="279"/>
    </location>
</feature>
<dbReference type="InterPro" id="IPR011990">
    <property type="entry name" value="TPR-like_helical_dom_sf"/>
</dbReference>
<accession>A0A678WCX6</accession>
<dbReference type="PROSITE" id="PS51375">
    <property type="entry name" value="PPR"/>
    <property type="match status" value="5"/>
</dbReference>
<organism evidence="5">
    <name type="scientific">Salvia miltiorrhiza</name>
    <name type="common">Chinese sage</name>
    <dbReference type="NCBI Taxonomy" id="226208"/>
    <lineage>
        <taxon>Eukaryota</taxon>
        <taxon>Viridiplantae</taxon>
        <taxon>Streptophyta</taxon>
        <taxon>Embryophyta</taxon>
        <taxon>Tracheophyta</taxon>
        <taxon>Spermatophyta</taxon>
        <taxon>Magnoliopsida</taxon>
        <taxon>eudicotyledons</taxon>
        <taxon>Gunneridae</taxon>
        <taxon>Pentapetalae</taxon>
        <taxon>asterids</taxon>
        <taxon>lamiids</taxon>
        <taxon>Lamiales</taxon>
        <taxon>Lamiaceae</taxon>
        <taxon>Nepetoideae</taxon>
        <taxon>Mentheae</taxon>
        <taxon>Salviinae</taxon>
        <taxon>Salvia</taxon>
        <taxon>Salvia incertae sedis</taxon>
    </lineage>
</organism>
<dbReference type="AlphaFoldDB" id="A0A678WCX6"/>
<dbReference type="PANTHER" id="PTHR47926:SF378">
    <property type="entry name" value="PENTATRICOPEPTIDE REPEAT (PPR) SUPERFAMILY PROTEIN"/>
    <property type="match status" value="1"/>
</dbReference>
<keyword evidence="2" id="KW-0677">Repeat</keyword>
<dbReference type="NCBIfam" id="TIGR00756">
    <property type="entry name" value="PPR"/>
    <property type="match status" value="7"/>
</dbReference>
<name>A0A678WCX6_SALMI</name>
<dbReference type="GO" id="GO:0008270">
    <property type="term" value="F:zinc ion binding"/>
    <property type="evidence" value="ECO:0007669"/>
    <property type="project" value="InterPro"/>
</dbReference>
<dbReference type="GO" id="GO:0009451">
    <property type="term" value="P:RNA modification"/>
    <property type="evidence" value="ECO:0007669"/>
    <property type="project" value="InterPro"/>
</dbReference>
<evidence type="ECO:0000256" key="3">
    <source>
        <dbReference type="PROSITE-ProRule" id="PRU00708"/>
    </source>
</evidence>
<dbReference type="Pfam" id="PF13041">
    <property type="entry name" value="PPR_2"/>
    <property type="match status" value="2"/>
</dbReference>
<evidence type="ECO:0000256" key="1">
    <source>
        <dbReference type="ARBA" id="ARBA00006643"/>
    </source>
</evidence>
<feature type="repeat" description="PPR" evidence="3">
    <location>
        <begin position="482"/>
        <end position="516"/>
    </location>
</feature>
<feature type="domain" description="DYW" evidence="4">
    <location>
        <begin position="665"/>
        <end position="742"/>
    </location>
</feature>
<dbReference type="Pfam" id="PF20431">
    <property type="entry name" value="E_motif"/>
    <property type="match status" value="1"/>
</dbReference>
<dbReference type="GO" id="GO:0003723">
    <property type="term" value="F:RNA binding"/>
    <property type="evidence" value="ECO:0007669"/>
    <property type="project" value="InterPro"/>
</dbReference>
<sequence length="742" mass="83025">MPTLHLLNSTFSQASMLHADKFQHANFTKIPSWVSLKSNNFSITHRGELENVHLVSLSKQDKLKEAHDYLLHMHRFNIPVAPQSYKLLLETCSKLKSLKFGKLIHRGLTENPPDFLVNCVLEMYCACGSLSDARKLFDEMPKRSMGSWVIIISAYAGEGLLEDALESYLRMQESNFKPNPYIYICLLKSFSESSYLEIGKQMHCRVIKAGFTNNVAMNAAVCNMYVKCGHLDCAERFFSLMQEKNVVSYTTMMVGCAQAKRHDDALRYFKRMVEEDVDLDEFAFSITLKACAALVDRKMGEQAHALIFKLGLQSEVSVGTPLVDFYVKCEDVESAVGAFEEIDEPNDVSWSAILCGYSQIGDFEKCINVFKSLRSEGGVLNRFMYTSVFQVCSAFADLSMGSQAHGDAIKRGLVSYLYGESAMITMYAKCGRLDYAYRAFESMDAPDTVAWTAMIAACAHHGKASEAITLFREMQASGVRMNGVTFVAILTACSHAGLVEEAEQFFRSMSSPTIDHYNCMVDVYSRAGLLKEAFDLIKGMPLEADAMSWKTLLGGCRIHQNLEIGKAAADELLGVDPRDAAAYVLLFNMQASSGRWEEAAGVRRVMAERSVRKESGCSWISVAGEVHRFVVGDGHHARAEEVYAKLEEVGFREEEEEEEEDEVGRERKRQQLVHSERLAIAYGLIATPPASPIVVFKNLRACRGCHDFGKHVSLLTGRSIVVRDSNRFHHFTNGQCSCGDYW</sequence>
<evidence type="ECO:0000313" key="5">
    <source>
        <dbReference type="EMBL" id="AYM00542.1"/>
    </source>
</evidence>
<feature type="repeat" description="PPR" evidence="3">
    <location>
        <begin position="144"/>
        <end position="178"/>
    </location>
</feature>
<dbReference type="Gene3D" id="1.25.40.10">
    <property type="entry name" value="Tetratricopeptide repeat domain"/>
    <property type="match status" value="4"/>
</dbReference>
<dbReference type="GO" id="GO:0099402">
    <property type="term" value="P:plant organ development"/>
    <property type="evidence" value="ECO:0007669"/>
    <property type="project" value="UniProtKB-ARBA"/>
</dbReference>
<dbReference type="Pfam" id="PF14432">
    <property type="entry name" value="DYW_deaminase"/>
    <property type="match status" value="1"/>
</dbReference>
<evidence type="ECO:0000259" key="4">
    <source>
        <dbReference type="Pfam" id="PF14432"/>
    </source>
</evidence>
<dbReference type="InterPro" id="IPR046960">
    <property type="entry name" value="PPR_At4g14850-like_plant"/>
</dbReference>
<feature type="repeat" description="PPR" evidence="3">
    <location>
        <begin position="447"/>
        <end position="481"/>
    </location>
</feature>
<comment type="similarity">
    <text evidence="1">Belongs to the PPR family. PCMP-H subfamily.</text>
</comment>
<feature type="repeat" description="PPR" evidence="3">
    <location>
        <begin position="346"/>
        <end position="380"/>
    </location>
</feature>
<dbReference type="InterPro" id="IPR032867">
    <property type="entry name" value="DYW_dom"/>
</dbReference>
<dbReference type="InterPro" id="IPR002885">
    <property type="entry name" value="PPR_rpt"/>
</dbReference>
<dbReference type="FunFam" id="1.25.40.10:FF:000073">
    <property type="entry name" value="Pentatricopeptide repeat-containing protein chloroplastic"/>
    <property type="match status" value="1"/>
</dbReference>
<dbReference type="PANTHER" id="PTHR47926">
    <property type="entry name" value="PENTATRICOPEPTIDE REPEAT-CONTAINING PROTEIN"/>
    <property type="match status" value="1"/>
</dbReference>
<dbReference type="SUPFAM" id="SSF48452">
    <property type="entry name" value="TPR-like"/>
    <property type="match status" value="1"/>
</dbReference>
<proteinExistence type="evidence at transcript level"/>
<reference evidence="5" key="1">
    <citation type="journal article" date="2018" name="Molecules">
        <title>The Pentatricopeptide Repeat Gene Family in Salvia miltiorrhiza: Genome-Wide Characterization and Expression Analysis.</title>
        <authorList>
            <person name="Li H."/>
            <person name="Li C."/>
            <person name="Deng Y."/>
            <person name="Jiang X."/>
            <person name="Lu S."/>
        </authorList>
    </citation>
    <scope>NUCLEOTIDE SEQUENCE</scope>
</reference>
<dbReference type="FunFam" id="1.25.40.10:FF:000158">
    <property type="entry name" value="pentatricopeptide repeat-containing protein At2g33680"/>
    <property type="match status" value="1"/>
</dbReference>
<dbReference type="Pfam" id="PF01535">
    <property type="entry name" value="PPR"/>
    <property type="match status" value="5"/>
</dbReference>
<dbReference type="EMBL" id="MH004542">
    <property type="protein sequence ID" value="AYM00542.1"/>
    <property type="molecule type" value="mRNA"/>
</dbReference>
<protein>
    <submittedName>
        <fullName evidence="5">Pentatricopeptide repeat protein</fullName>
    </submittedName>
</protein>
<dbReference type="InterPro" id="IPR046848">
    <property type="entry name" value="E_motif"/>
</dbReference>
<reference evidence="5" key="2">
    <citation type="submission" date="2018-02" db="EMBL/GenBank/DDBJ databases">
        <authorList>
            <person name="Li H.Q."/>
            <person name="Lu S.F."/>
        </authorList>
    </citation>
    <scope>NUCLEOTIDE SEQUENCE</scope>
</reference>